<evidence type="ECO:0000256" key="3">
    <source>
        <dbReference type="SAM" id="MobiDB-lite"/>
    </source>
</evidence>
<dbReference type="InterPro" id="IPR048254">
    <property type="entry name" value="CDP_ALCOHOL_P_TRANSF_CS"/>
</dbReference>
<keyword evidence="4" id="KW-0812">Transmembrane</keyword>
<dbReference type="InterPro" id="IPR000462">
    <property type="entry name" value="CDP-OH_P_trans"/>
</dbReference>
<dbReference type="GO" id="GO:0008654">
    <property type="term" value="P:phospholipid biosynthetic process"/>
    <property type="evidence" value="ECO:0007669"/>
    <property type="project" value="InterPro"/>
</dbReference>
<dbReference type="OrthoDB" id="4850070at2"/>
<protein>
    <recommendedName>
        <fullName evidence="7">CDP-alcohol phosphatidyltransferase</fullName>
    </recommendedName>
</protein>
<keyword evidence="1 2" id="KW-0808">Transferase</keyword>
<feature type="transmembrane region" description="Helical" evidence="4">
    <location>
        <begin position="286"/>
        <end position="306"/>
    </location>
</feature>
<gene>
    <name evidence="5" type="ORF">ACRB68_53120</name>
</gene>
<evidence type="ECO:0000256" key="1">
    <source>
        <dbReference type="ARBA" id="ARBA00022679"/>
    </source>
</evidence>
<proteinExistence type="inferred from homology"/>
<evidence type="ECO:0000256" key="2">
    <source>
        <dbReference type="RuleBase" id="RU003750"/>
    </source>
</evidence>
<dbReference type="InterPro" id="IPR043130">
    <property type="entry name" value="CDP-OH_PTrfase_TM_dom"/>
</dbReference>
<keyword evidence="6" id="KW-1185">Reference proteome</keyword>
<sequence length="510" mass="52608">MTVAVIIATGWTRGGPEPGPAAALGCADDPEAPTQLARLQGRLGRLNVPDRYVVARPEQAPLLRKDGHDVVECADPAADLREIARLARRHGGPLLLLPGDVAIGDEQLVRLLRDVRAPAAALTVAPPPAPDGGLAPVRTRAGLIDSAGSPYHRVTAPDAAFPGVLRVDSTGIGDLAGVAEKLALLLEVPGAFPEPHGGQEAEAAGLLLVGLVRSGVPVTAVRDDRLPCLRAASGPAAHAAHAAVDAVDEDRIRLADAVKSDDGFFATYAVSSYSPYLVRLAAWRGLTPNAVTCVSLAVALLAAVWFAAGTRAGMVAGAVLFYLSFVLDCVDGQLARYTRQFSALGAWLDAVGDRAKEYAVFAGLAVGSSVAVAGSGVDGGNVWPLAVAALALQTVRHMIDFCYAARPGQDGAEPPAVVPLSAAGDDAPAERPPAPEPAGRAARLSAATSRVRALHWAKKIVVLPIGERFALISLTAAFGDARLTFTALLAWGTVAAAYTLAGRVLRARAR</sequence>
<dbReference type="PROSITE" id="PS00379">
    <property type="entry name" value="CDP_ALCOHOL_P_TRANSF"/>
    <property type="match status" value="1"/>
</dbReference>
<evidence type="ECO:0000256" key="4">
    <source>
        <dbReference type="SAM" id="Phobius"/>
    </source>
</evidence>
<evidence type="ECO:0000313" key="6">
    <source>
        <dbReference type="Proteomes" id="UP000487268"/>
    </source>
</evidence>
<dbReference type="Gene3D" id="1.20.120.1760">
    <property type="match status" value="1"/>
</dbReference>
<feature type="transmembrane region" description="Helical" evidence="4">
    <location>
        <begin position="460"/>
        <end position="479"/>
    </location>
</feature>
<dbReference type="GO" id="GO:0016780">
    <property type="term" value="F:phosphotransferase activity, for other substituted phosphate groups"/>
    <property type="evidence" value="ECO:0007669"/>
    <property type="project" value="InterPro"/>
</dbReference>
<organism evidence="5 6">
    <name type="scientific">Actinomadura macrotermitis</name>
    <dbReference type="NCBI Taxonomy" id="2585200"/>
    <lineage>
        <taxon>Bacteria</taxon>
        <taxon>Bacillati</taxon>
        <taxon>Actinomycetota</taxon>
        <taxon>Actinomycetes</taxon>
        <taxon>Streptosporangiales</taxon>
        <taxon>Thermomonosporaceae</taxon>
        <taxon>Actinomadura</taxon>
    </lineage>
</organism>
<reference evidence="5 6" key="1">
    <citation type="submission" date="2019-10" db="EMBL/GenBank/DDBJ databases">
        <title>Actinomadura rubteroloni sp. nov. and Actinomadura macrotermitis sp. nov., isolated from the gut of fungus growing-termite Macrotermes natalensis.</title>
        <authorList>
            <person name="Benndorf R."/>
            <person name="Martin K."/>
            <person name="Kuefner M."/>
            <person name="De Beer W."/>
            <person name="Kaster A.-K."/>
            <person name="Vollmers J."/>
            <person name="Poulsen M."/>
            <person name="Beemelmanns C."/>
        </authorList>
    </citation>
    <scope>NUCLEOTIDE SEQUENCE [LARGE SCALE GENOMIC DNA]</scope>
    <source>
        <strain evidence="5 6">RB68</strain>
    </source>
</reference>
<feature type="transmembrane region" description="Helical" evidence="4">
    <location>
        <begin position="485"/>
        <end position="505"/>
    </location>
</feature>
<keyword evidence="4" id="KW-1133">Transmembrane helix</keyword>
<dbReference type="RefSeq" id="WP_153536888.1">
    <property type="nucleotide sequence ID" value="NZ_WEGH01000003.1"/>
</dbReference>
<dbReference type="EMBL" id="WEGH01000003">
    <property type="protein sequence ID" value="MQY07212.1"/>
    <property type="molecule type" value="Genomic_DNA"/>
</dbReference>
<comment type="caution">
    <text evidence="5">The sequence shown here is derived from an EMBL/GenBank/DDBJ whole genome shotgun (WGS) entry which is preliminary data.</text>
</comment>
<evidence type="ECO:0000313" key="5">
    <source>
        <dbReference type="EMBL" id="MQY07212.1"/>
    </source>
</evidence>
<accession>A0A7K0C274</accession>
<name>A0A7K0C274_9ACTN</name>
<keyword evidence="4" id="KW-0472">Membrane</keyword>
<dbReference type="Pfam" id="PF01066">
    <property type="entry name" value="CDP-OH_P_transf"/>
    <property type="match status" value="1"/>
</dbReference>
<feature type="region of interest" description="Disordered" evidence="3">
    <location>
        <begin position="415"/>
        <end position="439"/>
    </location>
</feature>
<dbReference type="Proteomes" id="UP000487268">
    <property type="component" value="Unassembled WGS sequence"/>
</dbReference>
<dbReference type="AlphaFoldDB" id="A0A7K0C274"/>
<evidence type="ECO:0008006" key="7">
    <source>
        <dbReference type="Google" id="ProtNLM"/>
    </source>
</evidence>
<dbReference type="GO" id="GO:0016020">
    <property type="term" value="C:membrane"/>
    <property type="evidence" value="ECO:0007669"/>
    <property type="project" value="InterPro"/>
</dbReference>
<comment type="similarity">
    <text evidence="2">Belongs to the CDP-alcohol phosphatidyltransferase class-I family.</text>
</comment>